<dbReference type="OrthoDB" id="9794948at2"/>
<dbReference type="RefSeq" id="WP_052679056.1">
    <property type="nucleotide sequence ID" value="NZ_JYIW01000024.1"/>
</dbReference>
<sequence>MGRDPLRCGLTVYEFEKYPAPSQHEVNELVRRHPFALIVSNGGGASGAPTATHTPVIIERMAADGGFVGGELLGHIARKNPQWQQLSDGESVLLIFSGPHDYVSPTTYADDPNVPTWDYAAVHLTARVTVLEGADDGVHVVTRTVEDLEALEPTAWDMTNSLPTFERIVGGIVSFRFEVIEQRAVFKVSQDKPHEVRQRVAAASRARGCPYGDVAELVERIGGDA</sequence>
<dbReference type="EMBL" id="JYIW01000024">
    <property type="protein sequence ID" value="KJL29385.1"/>
    <property type="molecule type" value="Genomic_DNA"/>
</dbReference>
<protein>
    <submittedName>
        <fullName evidence="1">Protease synthase and sporulation protein PAI 2</fullName>
    </submittedName>
</protein>
<dbReference type="PANTHER" id="PTHR35802:SF1">
    <property type="entry name" value="PROTEASE SYNTHASE AND SPORULATION PROTEIN PAI 2"/>
    <property type="match status" value="1"/>
</dbReference>
<comment type="caution">
    <text evidence="1">The sequence shown here is derived from an EMBL/GenBank/DDBJ whole genome shotgun (WGS) entry which is preliminary data.</text>
</comment>
<organism evidence="1 2">
    <name type="scientific">Microbacterium oxydans</name>
    <dbReference type="NCBI Taxonomy" id="82380"/>
    <lineage>
        <taxon>Bacteria</taxon>
        <taxon>Bacillati</taxon>
        <taxon>Actinomycetota</taxon>
        <taxon>Actinomycetes</taxon>
        <taxon>Micrococcales</taxon>
        <taxon>Microbacteriaceae</taxon>
        <taxon>Microbacterium</taxon>
    </lineage>
</organism>
<dbReference type="PANTHER" id="PTHR35802">
    <property type="entry name" value="PROTEASE SYNTHASE AND SPORULATION PROTEIN PAI 2"/>
    <property type="match status" value="1"/>
</dbReference>
<dbReference type="InterPro" id="IPR007396">
    <property type="entry name" value="TR_PAI2-type"/>
</dbReference>
<evidence type="ECO:0000313" key="2">
    <source>
        <dbReference type="Proteomes" id="UP000033640"/>
    </source>
</evidence>
<dbReference type="PIRSF" id="PIRSF010372">
    <property type="entry name" value="PaiB"/>
    <property type="match status" value="1"/>
</dbReference>
<name>A0A0F0LAR2_9MICO</name>
<reference evidence="1 2" key="1">
    <citation type="submission" date="2015-02" db="EMBL/GenBank/DDBJ databases">
        <title>Draft genome sequences of ten Microbacterium spp. with emphasis on heavy metal contaminated environments.</title>
        <authorList>
            <person name="Corretto E."/>
        </authorList>
    </citation>
    <scope>NUCLEOTIDE SEQUENCE [LARGE SCALE GENOMIC DNA]</scope>
    <source>
        <strain evidence="1 2">BEL4b</strain>
    </source>
</reference>
<dbReference type="GO" id="GO:0008233">
    <property type="term" value="F:peptidase activity"/>
    <property type="evidence" value="ECO:0007669"/>
    <property type="project" value="UniProtKB-KW"/>
</dbReference>
<gene>
    <name evidence="1" type="primary">paiB_2</name>
    <name evidence="1" type="ORF">RS83_02015</name>
</gene>
<keyword evidence="1" id="KW-0645">Protease</keyword>
<dbReference type="GO" id="GO:0006508">
    <property type="term" value="P:proteolysis"/>
    <property type="evidence" value="ECO:0007669"/>
    <property type="project" value="UniProtKB-KW"/>
</dbReference>
<proteinExistence type="predicted"/>
<dbReference type="Gene3D" id="2.30.110.10">
    <property type="entry name" value="Electron Transport, Fmn-binding Protein, Chain A"/>
    <property type="match status" value="1"/>
</dbReference>
<dbReference type="AlphaFoldDB" id="A0A0F0LAR2"/>
<dbReference type="InterPro" id="IPR012349">
    <property type="entry name" value="Split_barrel_FMN-bd"/>
</dbReference>
<keyword evidence="1" id="KW-0378">Hydrolase</keyword>
<accession>A0A0F0LAR2</accession>
<dbReference type="SUPFAM" id="SSF50475">
    <property type="entry name" value="FMN-binding split barrel"/>
    <property type="match status" value="1"/>
</dbReference>
<dbReference type="Pfam" id="PF04299">
    <property type="entry name" value="FMN_bind_2"/>
    <property type="match status" value="1"/>
</dbReference>
<dbReference type="PATRIC" id="fig|82380.11.peg.2052"/>
<dbReference type="Proteomes" id="UP000033640">
    <property type="component" value="Unassembled WGS sequence"/>
</dbReference>
<evidence type="ECO:0000313" key="1">
    <source>
        <dbReference type="EMBL" id="KJL29385.1"/>
    </source>
</evidence>